<keyword evidence="2" id="KW-0833">Ubl conjugation pathway</keyword>
<dbReference type="SUPFAM" id="SSF54495">
    <property type="entry name" value="UBC-like"/>
    <property type="match status" value="2"/>
</dbReference>
<dbReference type="EMBL" id="JARBDR010000813">
    <property type="protein sequence ID" value="KAJ8306122.1"/>
    <property type="molecule type" value="Genomic_DNA"/>
</dbReference>
<evidence type="ECO:0000313" key="5">
    <source>
        <dbReference type="Proteomes" id="UP001217089"/>
    </source>
</evidence>
<dbReference type="Pfam" id="PF00179">
    <property type="entry name" value="UQ_con"/>
    <property type="match status" value="1"/>
</dbReference>
<accession>A0ABQ9EQC1</accession>
<evidence type="ECO:0000256" key="1">
    <source>
        <dbReference type="ARBA" id="ARBA00022679"/>
    </source>
</evidence>
<gene>
    <name evidence="4" type="ORF">KUTeg_016667</name>
</gene>
<keyword evidence="1" id="KW-0808">Transferase</keyword>
<sequence>MLDSLQNQLKITFIIGKSKYLILSIFSEVSKDLAEIEKNFGYNYIELEMMFEIDLYPFYPPLVKVMRPRLQGSMMQRVTNMEILKLSYWAPTKDMKSVILEIKSFLQHWARLEVESERNDLKRYPHGAYLEMEHHLLTLALVSEVSPRVNLKYQLVTDNIAELRPLSSNAVLKGGKQDKEYWARGVGYGHHNRPEWDINAYIAAQKEKDNKIIDVLHKILDELKILYANHAPQLKPRVQAHSSSGPDVTDTGQTDSVDPVYDMFTVLEGSALIPFMEQYLRADSFLEICRHSEVYKAIVDIIKEIARQKALLPLLCALANQSMSIYQLLEQLEKKASLLLKHLCKAGNGSVPHTQSATTQEPDCSGDSSFPFFQKCFRGCRGSSSSQSPGMTDSDVAEERLAREFVFLFKIVSESLELRMLQRNNSSSGSSELSSNNGDQTSIVDVQIDTIPQVDVLEVQYKQVLQSMQFYSCDFSLEGSTAHNYATQFKACQSSGQTQIFRIAQELSSLSSSLPLDLSSSIFVRSDDERLTLMKALITGPEGTPYSGGCFMFDIFFPPSYPKVPPQVNLQTTGQGKVRFNPNLYACGKVCLSLLGTWEGQKGEQWNEKTSTVLQVLVSIQSLILVPDPYFNEPGFEQEIGTETGRKHSDEYNSDVCYNNIKYAMLSQLQSPPPEFADVIKAHFYLKKQKILEEVEGWVNKSSNRRLDRLAQNLKQEFKKLQAPQILNGPS</sequence>
<dbReference type="CDD" id="cd23802">
    <property type="entry name" value="UBCc_UBE2Q"/>
    <property type="match status" value="1"/>
</dbReference>
<dbReference type="SMART" id="SM00212">
    <property type="entry name" value="UBCc"/>
    <property type="match status" value="1"/>
</dbReference>
<feature type="domain" description="UBC core" evidence="3">
    <location>
        <begin position="498"/>
        <end position="665"/>
    </location>
</feature>
<organism evidence="4 5">
    <name type="scientific">Tegillarca granosa</name>
    <name type="common">Malaysian cockle</name>
    <name type="synonym">Anadara granosa</name>
    <dbReference type="NCBI Taxonomy" id="220873"/>
    <lineage>
        <taxon>Eukaryota</taxon>
        <taxon>Metazoa</taxon>
        <taxon>Spiralia</taxon>
        <taxon>Lophotrochozoa</taxon>
        <taxon>Mollusca</taxon>
        <taxon>Bivalvia</taxon>
        <taxon>Autobranchia</taxon>
        <taxon>Pteriomorphia</taxon>
        <taxon>Arcoida</taxon>
        <taxon>Arcoidea</taxon>
        <taxon>Arcidae</taxon>
        <taxon>Tegillarca</taxon>
    </lineage>
</organism>
<evidence type="ECO:0000259" key="3">
    <source>
        <dbReference type="PROSITE" id="PS50127"/>
    </source>
</evidence>
<dbReference type="PANTHER" id="PTHR46116:SF39">
    <property type="entry name" value="BACULOVIRAL IAP REPEAT-CONTAINING PROTEIN 6"/>
    <property type="match status" value="1"/>
</dbReference>
<dbReference type="CDD" id="cd23810">
    <property type="entry name" value="UBCc_BIRC6"/>
    <property type="match status" value="1"/>
</dbReference>
<dbReference type="InterPro" id="IPR000608">
    <property type="entry name" value="UBC"/>
</dbReference>
<dbReference type="PANTHER" id="PTHR46116">
    <property type="entry name" value="(E3-INDEPENDENT) E2 UBIQUITIN-CONJUGATING ENZYME"/>
    <property type="match status" value="1"/>
</dbReference>
<keyword evidence="5" id="KW-1185">Reference proteome</keyword>
<dbReference type="InterPro" id="IPR016135">
    <property type="entry name" value="UBQ-conjugating_enzyme/RWD"/>
</dbReference>
<dbReference type="PROSITE" id="PS50127">
    <property type="entry name" value="UBC_2"/>
    <property type="match status" value="1"/>
</dbReference>
<reference evidence="4 5" key="1">
    <citation type="submission" date="2022-12" db="EMBL/GenBank/DDBJ databases">
        <title>Chromosome-level genome of Tegillarca granosa.</title>
        <authorList>
            <person name="Kim J."/>
        </authorList>
    </citation>
    <scope>NUCLEOTIDE SEQUENCE [LARGE SCALE GENOMIC DNA]</scope>
    <source>
        <strain evidence="4">Teg-2019</strain>
        <tissue evidence="4">Adductor muscle</tissue>
    </source>
</reference>
<protein>
    <recommendedName>
        <fullName evidence="3">UBC core domain-containing protein</fullName>
    </recommendedName>
</protein>
<dbReference type="Gene3D" id="3.10.110.10">
    <property type="entry name" value="Ubiquitin Conjugating Enzyme"/>
    <property type="match status" value="2"/>
</dbReference>
<evidence type="ECO:0000313" key="4">
    <source>
        <dbReference type="EMBL" id="KAJ8306122.1"/>
    </source>
</evidence>
<comment type="caution">
    <text evidence="4">The sequence shown here is derived from an EMBL/GenBank/DDBJ whole genome shotgun (WGS) entry which is preliminary data.</text>
</comment>
<proteinExistence type="predicted"/>
<evidence type="ECO:0000256" key="2">
    <source>
        <dbReference type="ARBA" id="ARBA00022786"/>
    </source>
</evidence>
<name>A0ABQ9EQC1_TEGGR</name>
<dbReference type="Proteomes" id="UP001217089">
    <property type="component" value="Unassembled WGS sequence"/>
</dbReference>